<dbReference type="InterPro" id="IPR052022">
    <property type="entry name" value="26kDa_periplasmic_antigen"/>
</dbReference>
<dbReference type="Proteomes" id="UP000006512">
    <property type="component" value="Unassembled WGS sequence"/>
</dbReference>
<dbReference type="OrthoDB" id="7620453at2"/>
<accession>F4QHN7</accession>
<dbReference type="STRING" id="715226.ABI_12110"/>
<sequence>MRQLLMVTAAGLLMAQGAFAQTAPASAYPYDKSPWWMKESVITQTGFVFAEVPANRATFSANFLSVDDTVEKAQAQSIEKTRALQEVLGRLGKDQVRVTTSFSMRTLYEQYRDKDGNRIENQRADKINGYEVSVQISVEVRDMNLLERAYALVLAASPTSTANIYFNLQPSNELNTWMYNEAVKDARKRAGDAVTAAGGTLGKVRVIDPTGRACETDILARGGNGAGDDTEATEVMARGNFAYAVAPPPPPPAPAMAPAPGTADYLEAQALKNPFIQTPPLRRIDARACVVYAVN</sequence>
<proteinExistence type="predicted"/>
<evidence type="ECO:0000256" key="1">
    <source>
        <dbReference type="SAM" id="SignalP"/>
    </source>
</evidence>
<evidence type="ECO:0000313" key="3">
    <source>
        <dbReference type="Proteomes" id="UP000006512"/>
    </source>
</evidence>
<dbReference type="Gene3D" id="3.30.110.170">
    <property type="entry name" value="Protein of unknown function (DUF541), domain 1"/>
    <property type="match status" value="1"/>
</dbReference>
<dbReference type="PANTHER" id="PTHR34387:SF2">
    <property type="entry name" value="SLR1258 PROTEIN"/>
    <property type="match status" value="1"/>
</dbReference>
<organism evidence="2 3">
    <name type="scientific">Asticcacaulis biprosthecium C19</name>
    <dbReference type="NCBI Taxonomy" id="715226"/>
    <lineage>
        <taxon>Bacteria</taxon>
        <taxon>Pseudomonadati</taxon>
        <taxon>Pseudomonadota</taxon>
        <taxon>Alphaproteobacteria</taxon>
        <taxon>Caulobacterales</taxon>
        <taxon>Caulobacteraceae</taxon>
        <taxon>Asticcacaulis</taxon>
    </lineage>
</organism>
<protein>
    <recommendedName>
        <fullName evidence="4">SIMPL domain-containing protein</fullName>
    </recommendedName>
</protein>
<dbReference type="GO" id="GO:0006974">
    <property type="term" value="P:DNA damage response"/>
    <property type="evidence" value="ECO:0007669"/>
    <property type="project" value="TreeGrafter"/>
</dbReference>
<reference evidence="3" key="1">
    <citation type="submission" date="2011-03" db="EMBL/GenBank/DDBJ databases">
        <title>Draft genome sequence of Brevundimonas diminuta.</title>
        <authorList>
            <person name="Brown P.J.B."/>
            <person name="Buechlein A."/>
            <person name="Hemmerich C."/>
            <person name="Brun Y.V."/>
        </authorList>
    </citation>
    <scope>NUCLEOTIDE SEQUENCE [LARGE SCALE GENOMIC DNA]</scope>
    <source>
        <strain evidence="3">C19</strain>
    </source>
</reference>
<evidence type="ECO:0000313" key="2">
    <source>
        <dbReference type="EMBL" id="EGF92774.1"/>
    </source>
</evidence>
<dbReference type="InterPro" id="IPR007497">
    <property type="entry name" value="SIMPL/DUF541"/>
</dbReference>
<name>F4QHN7_9CAUL</name>
<dbReference type="HOGENOM" id="CLU_952021_0_0_5"/>
<keyword evidence="1" id="KW-0732">Signal</keyword>
<dbReference type="Gene3D" id="3.30.70.2970">
    <property type="entry name" value="Protein of unknown function (DUF541), domain 2"/>
    <property type="match status" value="1"/>
</dbReference>
<dbReference type="Pfam" id="PF04402">
    <property type="entry name" value="SIMPL"/>
    <property type="match status" value="1"/>
</dbReference>
<dbReference type="AlphaFoldDB" id="F4QHN7"/>
<gene>
    <name evidence="2" type="ORF">ABI_12110</name>
</gene>
<evidence type="ECO:0008006" key="4">
    <source>
        <dbReference type="Google" id="ProtNLM"/>
    </source>
</evidence>
<dbReference type="EMBL" id="GL883077">
    <property type="protein sequence ID" value="EGF92774.1"/>
    <property type="molecule type" value="Genomic_DNA"/>
</dbReference>
<feature type="signal peptide" evidence="1">
    <location>
        <begin position="1"/>
        <end position="20"/>
    </location>
</feature>
<feature type="chain" id="PRO_5003314110" description="SIMPL domain-containing protein" evidence="1">
    <location>
        <begin position="21"/>
        <end position="295"/>
    </location>
</feature>
<keyword evidence="3" id="KW-1185">Reference proteome</keyword>
<dbReference type="RefSeq" id="WP_006271955.1">
    <property type="nucleotide sequence ID" value="NZ_GL883077.1"/>
</dbReference>
<dbReference type="eggNOG" id="COG2968">
    <property type="taxonomic scope" value="Bacteria"/>
</dbReference>
<dbReference type="PANTHER" id="PTHR34387">
    <property type="entry name" value="SLR1258 PROTEIN"/>
    <property type="match status" value="1"/>
</dbReference>